<organism evidence="2 3">
    <name type="scientific">Pleuronectes platessa</name>
    <name type="common">European plaice</name>
    <dbReference type="NCBI Taxonomy" id="8262"/>
    <lineage>
        <taxon>Eukaryota</taxon>
        <taxon>Metazoa</taxon>
        <taxon>Chordata</taxon>
        <taxon>Craniata</taxon>
        <taxon>Vertebrata</taxon>
        <taxon>Euteleostomi</taxon>
        <taxon>Actinopterygii</taxon>
        <taxon>Neopterygii</taxon>
        <taxon>Teleostei</taxon>
        <taxon>Neoteleostei</taxon>
        <taxon>Acanthomorphata</taxon>
        <taxon>Carangaria</taxon>
        <taxon>Pleuronectiformes</taxon>
        <taxon>Pleuronectoidei</taxon>
        <taxon>Pleuronectidae</taxon>
        <taxon>Pleuronectes</taxon>
    </lineage>
</organism>
<dbReference type="AlphaFoldDB" id="A0A9N7YSG8"/>
<dbReference type="EMBL" id="CADEAL010001758">
    <property type="protein sequence ID" value="CAB1435304.1"/>
    <property type="molecule type" value="Genomic_DNA"/>
</dbReference>
<comment type="caution">
    <text evidence="2">The sequence shown here is derived from an EMBL/GenBank/DDBJ whole genome shotgun (WGS) entry which is preliminary data.</text>
</comment>
<protein>
    <submittedName>
        <fullName evidence="2">Uncharacterized protein</fullName>
    </submittedName>
</protein>
<evidence type="ECO:0000313" key="2">
    <source>
        <dbReference type="EMBL" id="CAB1435304.1"/>
    </source>
</evidence>
<accession>A0A9N7YSG8</accession>
<evidence type="ECO:0000313" key="3">
    <source>
        <dbReference type="Proteomes" id="UP001153269"/>
    </source>
</evidence>
<keyword evidence="3" id="KW-1185">Reference proteome</keyword>
<gene>
    <name evidence="2" type="ORF">PLEPLA_LOCUS23394</name>
</gene>
<name>A0A9N7YSG8_PLEPL</name>
<feature type="compositionally biased region" description="Basic and acidic residues" evidence="1">
    <location>
        <begin position="66"/>
        <end position="96"/>
    </location>
</feature>
<dbReference type="Proteomes" id="UP001153269">
    <property type="component" value="Unassembled WGS sequence"/>
</dbReference>
<feature type="non-terminal residue" evidence="2">
    <location>
        <position position="163"/>
    </location>
</feature>
<evidence type="ECO:0000256" key="1">
    <source>
        <dbReference type="SAM" id="MobiDB-lite"/>
    </source>
</evidence>
<sequence length="163" mass="17966">QCSSHSGTGARREAPDHSAWALPPSPYGHRIPPLPPQASAMEQLRGLPGPTEPNYQNKPATTTCRGKGEREGGREGGREEERGGGEGGEKDIKKQESGSGQTQSDTISFCLGLNRFQPFVFRCSLVSGPIVKHEMFWVFRLQERWKNKGKMPPQTKGPSWISH</sequence>
<proteinExistence type="predicted"/>
<feature type="compositionally biased region" description="Polar residues" evidence="1">
    <location>
        <begin position="53"/>
        <end position="64"/>
    </location>
</feature>
<feature type="region of interest" description="Disordered" evidence="1">
    <location>
        <begin position="1"/>
        <end position="105"/>
    </location>
</feature>
<reference evidence="2" key="1">
    <citation type="submission" date="2020-03" db="EMBL/GenBank/DDBJ databases">
        <authorList>
            <person name="Weist P."/>
        </authorList>
    </citation>
    <scope>NUCLEOTIDE SEQUENCE</scope>
</reference>